<dbReference type="PROSITE" id="PS00092">
    <property type="entry name" value="N6_MTASE"/>
    <property type="match status" value="1"/>
</dbReference>
<reference evidence="6 7" key="1">
    <citation type="journal article" date="2014" name="Genome Biol. Evol.">
        <title>Acetic acid bacteria genomes reveal functional traits for adaptation to life in insect guts.</title>
        <authorList>
            <person name="Chouaia B."/>
            <person name="Gaiarsa S."/>
            <person name="Crotti E."/>
            <person name="Comandatore F."/>
            <person name="Degli Esposti M."/>
            <person name="Ricci I."/>
            <person name="Alma A."/>
            <person name="Favia G."/>
            <person name="Bandi C."/>
            <person name="Daffonchio D."/>
        </authorList>
    </citation>
    <scope>NUCLEOTIDE SEQUENCE [LARGE SCALE GENOMIC DNA]</scope>
    <source>
        <strain evidence="7">AM169</strain>
    </source>
</reference>
<dbReference type="AlphaFoldDB" id="A0A7U7J0H7"/>
<keyword evidence="3 6" id="KW-0808">Transferase</keyword>
<accession>A0A7U7J0H7</accession>
<dbReference type="EC" id="2.1.1.72" evidence="1"/>
<dbReference type="Proteomes" id="UP000027590">
    <property type="component" value="Unassembled WGS sequence"/>
</dbReference>
<dbReference type="GO" id="GO:0009007">
    <property type="term" value="F:site-specific DNA-methyltransferase (adenine-specific) activity"/>
    <property type="evidence" value="ECO:0007669"/>
    <property type="project" value="UniProtKB-EC"/>
</dbReference>
<evidence type="ECO:0000256" key="2">
    <source>
        <dbReference type="ARBA" id="ARBA00022603"/>
    </source>
</evidence>
<dbReference type="InterPro" id="IPR012327">
    <property type="entry name" value="MeTrfase_D12"/>
</dbReference>
<evidence type="ECO:0000256" key="1">
    <source>
        <dbReference type="ARBA" id="ARBA00011900"/>
    </source>
</evidence>
<keyword evidence="4" id="KW-0949">S-adenosyl-L-methionine</keyword>
<dbReference type="RefSeq" id="WP_208292219.1">
    <property type="nucleotide sequence ID" value="NZ_CBLY010000003.1"/>
</dbReference>
<dbReference type="EMBL" id="CBLY010000003">
    <property type="protein sequence ID" value="CDG33186.1"/>
    <property type="molecule type" value="Genomic_DNA"/>
</dbReference>
<dbReference type="Pfam" id="PF02086">
    <property type="entry name" value="MethyltransfD12"/>
    <property type="match status" value="1"/>
</dbReference>
<gene>
    <name evidence="6" type="ORF">SACS_0448</name>
</gene>
<dbReference type="GO" id="GO:0009307">
    <property type="term" value="P:DNA restriction-modification system"/>
    <property type="evidence" value="ECO:0007669"/>
    <property type="project" value="InterPro"/>
</dbReference>
<dbReference type="SUPFAM" id="SSF53335">
    <property type="entry name" value="S-adenosyl-L-methionine-dependent methyltransferases"/>
    <property type="match status" value="1"/>
</dbReference>
<proteinExistence type="predicted"/>
<dbReference type="GO" id="GO:0003676">
    <property type="term" value="F:nucleic acid binding"/>
    <property type="evidence" value="ECO:0007669"/>
    <property type="project" value="InterPro"/>
</dbReference>
<name>A0A7U7J0H7_9PROT</name>
<evidence type="ECO:0000256" key="3">
    <source>
        <dbReference type="ARBA" id="ARBA00022679"/>
    </source>
</evidence>
<evidence type="ECO:0000256" key="5">
    <source>
        <dbReference type="ARBA" id="ARBA00047942"/>
    </source>
</evidence>
<evidence type="ECO:0000313" key="6">
    <source>
        <dbReference type="EMBL" id="CDG33186.1"/>
    </source>
</evidence>
<sequence length="375" mass="43384">MTGCAGENEILFREEEDFLRTQLITYLGNKRALLDFIETAIVDVKTRLGKDHIDFLDLFSGTGVVARMARRHARCIHCNDLEEYSFVTNTCYQTNRGALDIHELDHEIRRIRRDVETNFEPGFIAELYAPQDDRTIKYGERVFYTRRNAIFLDSFCRALAQTPDHLKPYVLAPVIAQASVHTNTSGVFKGFYKNRAGFGQFGGDSRNALSRIMRNIEVVAPVLSHFSCESFIHKGDANDVVRDVGKVDIAYFDPPYNQHPYGSNYFMLNILCDYRRPLDISRVSGIPKEWNRSFYNKARHAETRLFDAIDNVKADFVLISYNSEGFIKRDRFISELWSLGKVSVMDTCYNTFRGCRNLSDRDRYVTENLYLVDKR</sequence>
<evidence type="ECO:0000313" key="7">
    <source>
        <dbReference type="Proteomes" id="UP000027590"/>
    </source>
</evidence>
<keyword evidence="2 6" id="KW-0489">Methyltransferase</keyword>
<dbReference type="InterPro" id="IPR029063">
    <property type="entry name" value="SAM-dependent_MTases_sf"/>
</dbReference>
<comment type="caution">
    <text evidence="6">The sequence shown here is derived from an EMBL/GenBank/DDBJ whole genome shotgun (WGS) entry which is preliminary data.</text>
</comment>
<organism evidence="6 7">
    <name type="scientific">Parasaccharibacter apium</name>
    <dbReference type="NCBI Taxonomy" id="1510841"/>
    <lineage>
        <taxon>Bacteria</taxon>
        <taxon>Pseudomonadati</taxon>
        <taxon>Pseudomonadota</taxon>
        <taxon>Alphaproteobacteria</taxon>
        <taxon>Acetobacterales</taxon>
        <taxon>Acetobacteraceae</taxon>
        <taxon>Parasaccharibacter</taxon>
    </lineage>
</organism>
<reference evidence="6 7" key="2">
    <citation type="journal article" date="2014" name="PLoS ONE">
        <title>Evolution of mitochondria reconstructed from the energy metabolism of living bacteria.</title>
        <authorList>
            <person name="Degli Esposti M."/>
            <person name="Chouaia B."/>
            <person name="Comandatore F."/>
            <person name="Crotti E."/>
            <person name="Sassera D."/>
            <person name="Lievens P.M."/>
            <person name="Daffonchio D."/>
            <person name="Bandi C."/>
        </authorList>
    </citation>
    <scope>NUCLEOTIDE SEQUENCE [LARGE SCALE GENOMIC DNA]</scope>
    <source>
        <strain evidence="7">AM169</strain>
    </source>
</reference>
<dbReference type="InterPro" id="IPR002052">
    <property type="entry name" value="DNA_methylase_N6_adenine_CS"/>
</dbReference>
<protein>
    <recommendedName>
        <fullName evidence="1">site-specific DNA-methyltransferase (adenine-specific)</fullName>
        <ecNumber evidence="1">2.1.1.72</ecNumber>
    </recommendedName>
</protein>
<comment type="catalytic activity">
    <reaction evidence="5">
        <text>a 2'-deoxyadenosine in DNA + S-adenosyl-L-methionine = an N(6)-methyl-2'-deoxyadenosine in DNA + S-adenosyl-L-homocysteine + H(+)</text>
        <dbReference type="Rhea" id="RHEA:15197"/>
        <dbReference type="Rhea" id="RHEA-COMP:12418"/>
        <dbReference type="Rhea" id="RHEA-COMP:12419"/>
        <dbReference type="ChEBI" id="CHEBI:15378"/>
        <dbReference type="ChEBI" id="CHEBI:57856"/>
        <dbReference type="ChEBI" id="CHEBI:59789"/>
        <dbReference type="ChEBI" id="CHEBI:90615"/>
        <dbReference type="ChEBI" id="CHEBI:90616"/>
        <dbReference type="EC" id="2.1.1.72"/>
    </reaction>
</comment>
<evidence type="ECO:0000256" key="4">
    <source>
        <dbReference type="ARBA" id="ARBA00022691"/>
    </source>
</evidence>
<dbReference type="GO" id="GO:0032259">
    <property type="term" value="P:methylation"/>
    <property type="evidence" value="ECO:0007669"/>
    <property type="project" value="UniProtKB-KW"/>
</dbReference>